<dbReference type="SMART" id="SM00028">
    <property type="entry name" value="TPR"/>
    <property type="match status" value="4"/>
</dbReference>
<dbReference type="SMART" id="SM00494">
    <property type="entry name" value="ChtBD2"/>
    <property type="match status" value="1"/>
</dbReference>
<evidence type="ECO:0000256" key="6">
    <source>
        <dbReference type="PROSITE-ProRule" id="PRU00124"/>
    </source>
</evidence>
<dbReference type="PROSITE" id="PS51476">
    <property type="entry name" value="PROTEASOME_BETA_2"/>
    <property type="match status" value="1"/>
</dbReference>
<name>A0A0V1BRE3_TRISP</name>
<dbReference type="SMART" id="SM00192">
    <property type="entry name" value="LDLa"/>
    <property type="match status" value="2"/>
</dbReference>
<evidence type="ECO:0000256" key="4">
    <source>
        <dbReference type="ARBA" id="ARBA00023157"/>
    </source>
</evidence>
<feature type="compositionally biased region" description="Acidic residues" evidence="8">
    <location>
        <begin position="2703"/>
        <end position="2715"/>
    </location>
</feature>
<keyword evidence="1" id="KW-0479">Metal-binding</keyword>
<comment type="caution">
    <text evidence="13">The sequence shown here is derived from an EMBL/GenBank/DDBJ whole genome shotgun (WGS) entry which is preliminary data.</text>
</comment>
<evidence type="ECO:0000313" key="13">
    <source>
        <dbReference type="EMBL" id="KRY39326.1"/>
    </source>
</evidence>
<dbReference type="GO" id="GO:0005737">
    <property type="term" value="C:cytoplasm"/>
    <property type="evidence" value="ECO:0007669"/>
    <property type="project" value="TreeGrafter"/>
</dbReference>
<keyword evidence="4 6" id="KW-1015">Disulfide bond</keyword>
<gene>
    <name evidence="13" type="primary">pbs-6</name>
    <name evidence="13" type="ORF">T01_2201</name>
</gene>
<dbReference type="SUPFAM" id="SSF56112">
    <property type="entry name" value="Protein kinase-like (PK-like)"/>
    <property type="match status" value="1"/>
</dbReference>
<dbReference type="Gene3D" id="4.10.400.10">
    <property type="entry name" value="Low-density Lipoprotein Receptor"/>
    <property type="match status" value="2"/>
</dbReference>
<evidence type="ECO:0000256" key="7">
    <source>
        <dbReference type="SAM" id="Coils"/>
    </source>
</evidence>
<feature type="disulfide bond" evidence="6">
    <location>
        <begin position="2177"/>
        <end position="2192"/>
    </location>
</feature>
<keyword evidence="13" id="KW-0647">Proteasome</keyword>
<dbReference type="PROSITE" id="PS51034">
    <property type="entry name" value="ZP_2"/>
    <property type="match status" value="1"/>
</dbReference>
<dbReference type="OrthoDB" id="2115703at2759"/>
<dbReference type="SUPFAM" id="SSF56235">
    <property type="entry name" value="N-terminal nucleophile aminohydrolases (Ntn hydrolases)"/>
    <property type="match status" value="1"/>
</dbReference>
<dbReference type="InterPro" id="IPR056953">
    <property type="entry name" value="CUT_N"/>
</dbReference>
<evidence type="ECO:0000256" key="8">
    <source>
        <dbReference type="SAM" id="MobiDB-lite"/>
    </source>
</evidence>
<dbReference type="InterPro" id="IPR002557">
    <property type="entry name" value="Chitin-bd_dom"/>
</dbReference>
<dbReference type="InterPro" id="IPR011990">
    <property type="entry name" value="TPR-like_helical_dom_sf"/>
</dbReference>
<dbReference type="InterPro" id="IPR057475">
    <property type="entry name" value="CUT_C"/>
</dbReference>
<feature type="region of interest" description="Disordered" evidence="8">
    <location>
        <begin position="3103"/>
        <end position="3127"/>
    </location>
</feature>
<feature type="transmembrane region" description="Helical" evidence="9">
    <location>
        <begin position="3533"/>
        <end position="3555"/>
    </location>
</feature>
<dbReference type="InterPro" id="IPR001353">
    <property type="entry name" value="Proteasome_sua/b"/>
</dbReference>
<evidence type="ECO:0000313" key="14">
    <source>
        <dbReference type="Proteomes" id="UP000054776"/>
    </source>
</evidence>
<feature type="compositionally biased region" description="Polar residues" evidence="8">
    <location>
        <begin position="1779"/>
        <end position="1794"/>
    </location>
</feature>
<dbReference type="PROSITE" id="PS51292">
    <property type="entry name" value="ZF_RING_CH"/>
    <property type="match status" value="1"/>
</dbReference>
<dbReference type="InterPro" id="IPR011009">
    <property type="entry name" value="Kinase-like_dom_sf"/>
</dbReference>
<dbReference type="GO" id="GO:0030041">
    <property type="term" value="P:actin filament polymerization"/>
    <property type="evidence" value="ECO:0007669"/>
    <property type="project" value="TreeGrafter"/>
</dbReference>
<dbReference type="SUPFAM" id="SSF48452">
    <property type="entry name" value="TPR-like"/>
    <property type="match status" value="1"/>
</dbReference>
<feature type="region of interest" description="Disordered" evidence="8">
    <location>
        <begin position="1779"/>
        <end position="1810"/>
    </location>
</feature>
<dbReference type="Pfam" id="PF25057">
    <property type="entry name" value="CUT_N"/>
    <property type="match status" value="1"/>
</dbReference>
<dbReference type="GO" id="GO:0005524">
    <property type="term" value="F:ATP binding"/>
    <property type="evidence" value="ECO:0007669"/>
    <property type="project" value="InterPro"/>
</dbReference>
<dbReference type="SUPFAM" id="SSF57850">
    <property type="entry name" value="RING/U-box"/>
    <property type="match status" value="1"/>
</dbReference>
<dbReference type="InParanoid" id="A0A0V1BRE3"/>
<dbReference type="InterPro" id="IPR000719">
    <property type="entry name" value="Prot_kinase_dom"/>
</dbReference>
<comment type="caution">
    <text evidence="6">Lacks conserved residue(s) required for the propagation of feature annotation.</text>
</comment>
<dbReference type="PROSITE" id="PS50068">
    <property type="entry name" value="LDLRA_2"/>
    <property type="match status" value="2"/>
</dbReference>
<dbReference type="SMART" id="SM00241">
    <property type="entry name" value="ZP"/>
    <property type="match status" value="1"/>
</dbReference>
<keyword evidence="9" id="KW-0812">Transmembrane</keyword>
<keyword evidence="7" id="KW-0175">Coiled coil</keyword>
<dbReference type="Pfam" id="PF00057">
    <property type="entry name" value="Ldl_recept_a"/>
    <property type="match status" value="2"/>
</dbReference>
<dbReference type="GO" id="GO:0008061">
    <property type="term" value="F:chitin binding"/>
    <property type="evidence" value="ECO:0007669"/>
    <property type="project" value="InterPro"/>
</dbReference>
<dbReference type="PANTHER" id="PTHR16091:SF1">
    <property type="entry name" value="TETRATRICOPEPTIDE REPEAT PROTEIN 17"/>
    <property type="match status" value="1"/>
</dbReference>
<dbReference type="InterPro" id="IPR029055">
    <property type="entry name" value="Ntn_hydrolases_N"/>
</dbReference>
<dbReference type="Gene3D" id="3.60.20.10">
    <property type="entry name" value="Glutamine Phosphoribosylpyrophosphate, subunit 1, domain 1"/>
    <property type="match status" value="1"/>
</dbReference>
<dbReference type="GO" id="GO:0051603">
    <property type="term" value="P:proteolysis involved in protein catabolic process"/>
    <property type="evidence" value="ECO:0007669"/>
    <property type="project" value="InterPro"/>
</dbReference>
<proteinExistence type="predicted"/>
<dbReference type="Pfam" id="PF12906">
    <property type="entry name" value="RINGv"/>
    <property type="match status" value="1"/>
</dbReference>
<dbReference type="InterPro" id="IPR011016">
    <property type="entry name" value="Znf_RING-CH"/>
</dbReference>
<dbReference type="InterPro" id="IPR013083">
    <property type="entry name" value="Znf_RING/FYVE/PHD"/>
</dbReference>
<dbReference type="Gene3D" id="3.30.40.10">
    <property type="entry name" value="Zinc/RING finger domain, C3HC4 (zinc finger)"/>
    <property type="match status" value="1"/>
</dbReference>
<reference evidence="13 14" key="1">
    <citation type="submission" date="2015-01" db="EMBL/GenBank/DDBJ databases">
        <title>Evolution of Trichinella species and genotypes.</title>
        <authorList>
            <person name="Korhonen P.K."/>
            <person name="Edoardo P."/>
            <person name="Giuseppe L.R."/>
            <person name="Gasser R.B."/>
        </authorList>
    </citation>
    <scope>NUCLEOTIDE SEQUENCE [LARGE SCALE GENOMIC DNA]</scope>
    <source>
        <strain evidence="13">ISS3</strain>
    </source>
</reference>
<dbReference type="CDD" id="cd00112">
    <property type="entry name" value="LDLa"/>
    <property type="match status" value="2"/>
</dbReference>
<evidence type="ECO:0000259" key="10">
    <source>
        <dbReference type="PROSITE" id="PS50011"/>
    </source>
</evidence>
<dbReference type="PROSITE" id="PS50011">
    <property type="entry name" value="PROTEIN_KINASE_DOM"/>
    <property type="match status" value="1"/>
</dbReference>
<dbReference type="Gene3D" id="1.10.510.10">
    <property type="entry name" value="Transferase(Phosphotransferase) domain 1"/>
    <property type="match status" value="1"/>
</dbReference>
<dbReference type="Proteomes" id="UP000054776">
    <property type="component" value="Unassembled WGS sequence"/>
</dbReference>
<dbReference type="Pfam" id="PF25301">
    <property type="entry name" value="CUT_C"/>
    <property type="match status" value="1"/>
</dbReference>
<accession>A0A0V1BRE3</accession>
<feature type="domain" description="Protein kinase" evidence="10">
    <location>
        <begin position="3491"/>
        <end position="3880"/>
    </location>
</feature>
<evidence type="ECO:0000256" key="3">
    <source>
        <dbReference type="ARBA" id="ARBA00022833"/>
    </source>
</evidence>
<dbReference type="GO" id="GO:0004672">
    <property type="term" value="F:protein kinase activity"/>
    <property type="evidence" value="ECO:0007669"/>
    <property type="project" value="InterPro"/>
</dbReference>
<dbReference type="GO" id="GO:0005839">
    <property type="term" value="C:proteasome core complex"/>
    <property type="evidence" value="ECO:0007669"/>
    <property type="project" value="InterPro"/>
</dbReference>
<dbReference type="Pfam" id="PF00227">
    <property type="entry name" value="Proteasome"/>
    <property type="match status" value="1"/>
</dbReference>
<dbReference type="SMART" id="SM00744">
    <property type="entry name" value="RINGv"/>
    <property type="match status" value="1"/>
</dbReference>
<evidence type="ECO:0000259" key="12">
    <source>
        <dbReference type="PROSITE" id="PS51292"/>
    </source>
</evidence>
<feature type="compositionally biased region" description="Pro residues" evidence="8">
    <location>
        <begin position="3112"/>
        <end position="3124"/>
    </location>
</feature>
<dbReference type="InterPro" id="IPR023333">
    <property type="entry name" value="Proteasome_suB-type"/>
</dbReference>
<feature type="compositionally biased region" description="Polar residues" evidence="8">
    <location>
        <begin position="1747"/>
        <end position="1757"/>
    </location>
</feature>
<keyword evidence="9" id="KW-1133">Transmembrane helix</keyword>
<dbReference type="InterPro" id="IPR019734">
    <property type="entry name" value="TPR_rpt"/>
</dbReference>
<keyword evidence="14" id="KW-1185">Reference proteome</keyword>
<dbReference type="PANTHER" id="PTHR16091">
    <property type="entry name" value="TTC17 PROTEIN"/>
    <property type="match status" value="1"/>
</dbReference>
<keyword evidence="2" id="KW-0863">Zinc-finger</keyword>
<feature type="compositionally biased region" description="Pro residues" evidence="8">
    <location>
        <begin position="1797"/>
        <end position="1807"/>
    </location>
</feature>
<evidence type="ECO:0000256" key="9">
    <source>
        <dbReference type="SAM" id="Phobius"/>
    </source>
</evidence>
<evidence type="ECO:0000256" key="5">
    <source>
        <dbReference type="ARBA" id="ARBA00026071"/>
    </source>
</evidence>
<feature type="domain" description="RING-CH-type" evidence="12">
    <location>
        <begin position="3402"/>
        <end position="3471"/>
    </location>
</feature>
<dbReference type="Pfam" id="PF00069">
    <property type="entry name" value="Pkinase"/>
    <property type="match status" value="1"/>
</dbReference>
<evidence type="ECO:0000256" key="1">
    <source>
        <dbReference type="ARBA" id="ARBA00022723"/>
    </source>
</evidence>
<dbReference type="Gene3D" id="1.25.40.10">
    <property type="entry name" value="Tetratricopeptide repeat domain"/>
    <property type="match status" value="2"/>
</dbReference>
<feature type="domain" description="ZP" evidence="11">
    <location>
        <begin position="1040"/>
        <end position="1279"/>
    </location>
</feature>
<keyword evidence="3" id="KW-0862">Zinc</keyword>
<sequence length="3880" mass="438908">MAESSMNAVEQLLFDAWSECWPDIIFMKQLRQRIEITNQNIEQLSSLLLYYVTLSEMPNRLMLKYIRFCLDTQVVPCVAFLNVVNSYRCYEKVGCINEILVLVIYCLDKLNCDFCDADVCVRTSILVMNTVLWILAYVEYLLTGNNFPPLAHLLSLVFTLKENKFVQFCNYFVCWELSEFHDQIKVSIVNIKVKIEENRHSFPADLLDNMLTFLSFLDIEKDSYDNLFSANPNEILAKSVRASDSRIPSVVISLSGIFAHVQSMKGIAAMVEALKVAKDIQGESWLNILHDLIMGGILQQHDDSTTLPFSVSSSYLYLRIPRLLSQLVAEGIPKETLLGSLKRIATSEAVLNVSDTKARCNTLQAFLNVLSELGILQESEKDTLMAIRDEMRKELYVQEGQPTINLVLRAEFTLQSIVKAFDAHQALERWPQMLNTMMSGKSLLYICAAAISIDQLNLLAERLIKITETYKEVVPVGEDAQKSVPPSHDLFDMSFLLLHRLSQYYSTTTCLRPGDPFFKTWYFSSAIDLVRNMFDPEDLPQLLKNVPMDLELASDVLSRLRVGQPGWLNIRTWYCIIDLIPSIVQVVLNEVLLDTISIEELKHIFSGLLFLNIHGVSCMCSPLLCFAQYVALQKTDEATKLASSLFSFFESITPSDAERNRQTDRQTFMVNSAKKLFSTYRELPVTLMHVLRMNRAPAQLNHSSDDHFPVIGKPENIRSFFAASERVGYLTAALIARIIVLVESEQYDSWLSAFIEALQKVNTMQGMEKWCNLNLACCFIRPKECTLALIPLLSNYVLHDDRDLFCVAPRGNILAFFLVKLYLIALRYTTPTAAVDKAETTEFSVDEYSVQNDTNSSTADRSAVIASLRELFSCKFEVVRSGELCPTVAFVSNFLYCLSEYSTPEAELIKNEVPMHLIFSLLRADPDILSMRTVLRLFDLKVDMVLFVNIAITAAVKVETEFTHCSRLRYSFWFLFQFEISITTTSGSRKKPYLATITDLVLMIGHPTSPSSYQRVCYQLKCFCDINFLLSDPAGDPVIQCGTDYVAFHFRTRQAFTGKAFVKGHYLSPECQIGWNSTQSATGQSSDGGTIWIKHGRCGMHRLRTTNPHGVQFSTVIVVSFHPVFITKMDRAYNVKCEYLETQKSITPITVTQIAQSFPEPSCSYTIRKDELDGEVLKYARVGQQVVHRWECETSVYGMLVHSCFVEDGQGRRVMVIDEQGCHTDRLLLGDPTYVEALNVAYRESSVFKFADRIAVRFICQIRLCLRTNEGCAGITPPACPSPVPDALERNNLRREKRAATNDMIADLVSQTVYVLDDTELNDYTQLEEPISEENHKQSSTVCISPIAVGILGSCLTITVLITSMLMIVFGIRRRSGVHSTATVVPTLSNKETMEFRHQLADHFTMESVRNFKKAWQSKNENALSDRFNPYTENGGTCAGIAGKDFVILSGDTRLSASSMVVMSRTAPKVYRLTPKVYMTGTGFQGDMIQLVKVLRTRIQQYLFTFNEYMDIHAAAQLLSRTLYFRRFFPYYVGAIIGGIDRDGRGVLYSYDPVGTIEELPYSAQGEGSYLIEPFFDNQIGWKTQPEQTKQPLSKERAQQLMHDAFISTIEREKSTGDAVQMVVLHGDRVEEHILKMLNKDDTTLNATSTPTSVEDIRHNLVQNDRPQIFVPPFFSNIFNKGATAAETQENAAKAGIPPVPVRKLPELQESQHPMQTKMMLPKTALPKYQPYFVMPPFLQQRAQFNEQPQNPYSNGPPQTPAWKNFSNRSNFNQRISTSAIEKPSQQWSQQSTDGAAPPPPPPPPPVQLQQENNLYTSQQKKNNFQMPFQFPILQPYPFWSLLQNIQSNNMHNPSPNGPTPPRTYSVDKGKLQNQNLFENGMNFIPSLYPTNNIRPWPMVNSQPNAMPMMPNSRPSETLFQQFDPQSGLFFEKPKIPMQPPPPPPPPPAPRPVLTKQFQYPVPQFELPRPKPTPPTFILRTQLPPTANFKTVNEMEDKQQHQHTQMINYLDRTNSIVNPETRPVQYQMEPPLLNVDDLQQPLKASGYYHQPSSSINNDSSTYMLSLEQSPINFCNPLEFNEQVLASLNLKRVDYFIANMSCSSVFFQCSLQTTFVRRCAGADQVFDESTVNCNYRHSVKSCLEYDHVLHCTIKNQCLSDEYACCAAPQQCIPYAKRCDGIVDCADGEDENNCPTCSINEFPCLIGGTCIPMERRCNGMPDDCFDNSNADEKYCEYCGVGKFYCYKSDPNYEYSCIDANQRCDGNAKVLNFCFAKINDKVYLENNGVTETKTVPTALMKYTKESFFNIIRPHDLVQFLNQENIFLQINAFNKELHKRANSINERQIVDDPDIDIKIISTDPDCATPMPFVQLVGTFPTSVVPLSGFGYQPDDIENLRKLSEGAVSRQPHCGDYLSLSFSVAVLDQIESVHNPSLITSKPETSIASLVFREWPTTGHFGTSVARALERNPTSWELYTLASYYWRAVGNSTEAVHCLRSAVYFVPRNQIVIPMLSLLNVLGHGNRLADAAIVADMTVAMNNSLGALITVSHVYAATSQYKKASTILKLLMLMPMSNVLRSVAENYVAAIKCHEKLENALQEQHTNLNSLLDELDSFKELLEDGQALLSNLDTVEDRESVLNSEMLYNYITYSPVPGLDCRLKSDASGKLAMKCDAVSHEYERHIENAENKQIRKGKQLSPKMLEDGVAEEEEEDASEEFDDLPLYPLDVGVKFPSQWNLADDKPNYSDANSPSSTSSETCWKIPENPPSLFIHSDSKGVKVKEFWKIYVKFREGFAAESLVEQRPMCKPFMTNVNIVQLPSGDRLFELYKLVNVYESDDDIIRKVDPALREHVQQMIGPLQNPEHELGQFLFTMIKYRMGPTWLMFNLAALYWRMLNMYGEAFACLCVALNDPDGVAYNDIALTQLSVLTHQIGGQLADAIDLAEKAIQVDNSEPDSHHLLGYYLTLNHSYSSAVEHLTLSLELEPKSRREIVQLLRAARLLDQGVENLPCFVEKLNRRWSETSNSCGQRNSFNEMIMKSSSSSEELCERVRRQQSIPLEEELDADDDYEPALSLADGSYVQPEVERGRKSTKRATFVDVAVQIPNEELENVRPSAPPPPPPPLPSPPHRHVARLQKDTRLPAVLPELPLHIYDARPVVVDHVHHTLAECQQRLRNFNFDSSISMWLSPQSKGLDVGKLLHFEVPPIEEEFLEPICPTDFAGNMWTMDHLAGFTRRDESAVDYKPEKGLAEVLLSLIPNRAESLQMVATRIAHAMQNPSNDIWLCSLVASVYWRTIGNSSMAIDCLRHSIAYAPTSMKDLGWISLANVYQRSGWFRSALIVAGAALRLSPKLVIIHFILANTYASLGDWQRALAFYYSTVLLQENFEPAKERMHALLTEVQSVQDAPQTSDVCFFCLESKEESKNSNWLNPCLCCGSTKWVHENCLQRWIDVMQMGDSLTPVQCTQCGYQYRLRYPAFPLPMKLLIKVDQAISYVCPVLTGAFVFGSIYWIAVTFGGVTFIQVFGDADAFEILSRLHPALLFVLFPAIPISLMSLQLFHWENSVAAMFERLLLPRQNPPSASVEVAHSFTRSICYAVLMPTIASWVGDILLGNVISSSFYRTLAGGLLTMAVKSICEIYFKYQNVSRNRHRQILNGPLSDIAELPSNGFDECANEDEIELDILIEGEKFISTKWKKKKQCSRWSIPTMFMSKSRFSLLSLLLFEKGQVLKLCDFGSAFLQSEGHTTSNPISSSWMAPEVLSGSSDRDEKSDVYSWAICVWEMYSRQHPFGDVTNSNSIYWMLLEGILGYGTDPTSMYHGNSVHHDLPDTSVPLHCIKKSVEMIDTFQYRGSLTSLLSLFDWPSYVPSEEFEDTAQEMDEVDDM</sequence>
<dbReference type="SUPFAM" id="SSF57424">
    <property type="entry name" value="LDL receptor-like module"/>
    <property type="match status" value="1"/>
</dbReference>
<evidence type="ECO:0000256" key="2">
    <source>
        <dbReference type="ARBA" id="ARBA00022771"/>
    </source>
</evidence>
<keyword evidence="9" id="KW-0472">Membrane</keyword>
<dbReference type="InterPro" id="IPR001507">
    <property type="entry name" value="ZP_dom"/>
</dbReference>
<dbReference type="GO" id="GO:0015629">
    <property type="term" value="C:actin cytoskeleton"/>
    <property type="evidence" value="ECO:0007669"/>
    <property type="project" value="TreeGrafter"/>
</dbReference>
<protein>
    <submittedName>
        <fullName evidence="13">Proteasome subunit beta type-1</fullName>
    </submittedName>
</protein>
<dbReference type="InterPro" id="IPR002172">
    <property type="entry name" value="LDrepeatLR_classA_rpt"/>
</dbReference>
<dbReference type="EMBL" id="JYDH01000019">
    <property type="protein sequence ID" value="KRY39326.1"/>
    <property type="molecule type" value="Genomic_DNA"/>
</dbReference>
<comment type="subunit">
    <text evidence="5">The 26S proteasome consists of a 20S proteasome core and two 19S regulatory subunits. The 20S proteasome core is composed of 28 subunits that are arranged in four stacked rings, resulting in a barrel-shaped structure. The two end rings are each formed by seven alpha subunits, and the two central rings are each formed by seven beta subunits. The catalytic chamber with the active sites is on the inside of the barrel.</text>
</comment>
<evidence type="ECO:0000259" key="11">
    <source>
        <dbReference type="PROSITE" id="PS51034"/>
    </source>
</evidence>
<dbReference type="STRING" id="6334.A0A0V1BRE3"/>
<feature type="transmembrane region" description="Helical" evidence="9">
    <location>
        <begin position="3488"/>
        <end position="3521"/>
    </location>
</feature>
<dbReference type="Pfam" id="PF11277">
    <property type="entry name" value="Med24_N"/>
    <property type="match status" value="1"/>
</dbReference>
<dbReference type="GO" id="GO:0016592">
    <property type="term" value="C:mediator complex"/>
    <property type="evidence" value="ECO:0007669"/>
    <property type="project" value="InterPro"/>
</dbReference>
<dbReference type="InterPro" id="IPR036055">
    <property type="entry name" value="LDL_receptor-like_sf"/>
</dbReference>
<organism evidence="13 14">
    <name type="scientific">Trichinella spiralis</name>
    <name type="common">Trichina worm</name>
    <dbReference type="NCBI Taxonomy" id="6334"/>
    <lineage>
        <taxon>Eukaryota</taxon>
        <taxon>Metazoa</taxon>
        <taxon>Ecdysozoa</taxon>
        <taxon>Nematoda</taxon>
        <taxon>Enoplea</taxon>
        <taxon>Dorylaimia</taxon>
        <taxon>Trichinellida</taxon>
        <taxon>Trichinellidae</taxon>
        <taxon>Trichinella</taxon>
    </lineage>
</organism>
<dbReference type="InterPro" id="IPR021429">
    <property type="entry name" value="Mediator_Med24"/>
</dbReference>
<feature type="region of interest" description="Disordered" evidence="8">
    <location>
        <begin position="2692"/>
        <end position="2715"/>
    </location>
</feature>
<feature type="coiled-coil region" evidence="7">
    <location>
        <begin position="2589"/>
        <end position="2616"/>
    </location>
</feature>
<feature type="region of interest" description="Disordered" evidence="8">
    <location>
        <begin position="1747"/>
        <end position="1767"/>
    </location>
</feature>
<dbReference type="GO" id="GO:0008270">
    <property type="term" value="F:zinc ion binding"/>
    <property type="evidence" value="ECO:0007669"/>
    <property type="project" value="UniProtKB-KW"/>
</dbReference>
<dbReference type="GO" id="GO:0005576">
    <property type="term" value="C:extracellular region"/>
    <property type="evidence" value="ECO:0007669"/>
    <property type="project" value="InterPro"/>
</dbReference>
<dbReference type="InterPro" id="IPR052630">
    <property type="entry name" value="TTC17"/>
</dbReference>